<dbReference type="Pfam" id="PF00010">
    <property type="entry name" value="HLH"/>
    <property type="match status" value="1"/>
</dbReference>
<organism evidence="9">
    <name type="scientific">Absidia glauca</name>
    <name type="common">Pin mould</name>
    <dbReference type="NCBI Taxonomy" id="4829"/>
    <lineage>
        <taxon>Eukaryota</taxon>
        <taxon>Fungi</taxon>
        <taxon>Fungi incertae sedis</taxon>
        <taxon>Mucoromycota</taxon>
        <taxon>Mucoromycotina</taxon>
        <taxon>Mucoromycetes</taxon>
        <taxon>Mucorales</taxon>
        <taxon>Cunninghamellaceae</taxon>
        <taxon>Absidia</taxon>
    </lineage>
</organism>
<keyword evidence="2" id="KW-0238">DNA-binding</keyword>
<feature type="coiled-coil region" evidence="6">
    <location>
        <begin position="152"/>
        <end position="179"/>
    </location>
</feature>
<feature type="region of interest" description="Disordered" evidence="7">
    <location>
        <begin position="254"/>
        <end position="298"/>
    </location>
</feature>
<dbReference type="GO" id="GO:0045944">
    <property type="term" value="P:positive regulation of transcription by RNA polymerase II"/>
    <property type="evidence" value="ECO:0007669"/>
    <property type="project" value="TreeGrafter"/>
</dbReference>
<evidence type="ECO:0000313" key="10">
    <source>
        <dbReference type="Proteomes" id="UP000078561"/>
    </source>
</evidence>
<keyword evidence="1" id="KW-0805">Transcription regulation</keyword>
<sequence>MTSFTSFSTTLPTTSTSVPASYYANVSASAASSTTTTSQQLLGLQFAPQVPTTDDQQLHRILQQQQAFLLQQTPPLVMYDHRRDSIPSLGATNRSIRTQSKAEKRAEHNATERARREGLNTRFQQLAHLLPNLQHDTRPSKGTIIERTLEFVRDAIQKEERYRHEIKDLRHTNRQLLKQLTHLTTVHNARGNNALDSDDQRSVPASPHLDAASSPETGLSSPPAIQHRQKQIETQQLHYNDDANSQHLSLMMQQPAHHNTQNSQPSSITTRRMKSPASQHRTSMQQTSSSASFSSLSSASSSSSELWRQLPVTTSSWFQLPDAPVVTFAPPGQATVSQQHTFPPDLQDMKPVHGTLGKDYPPDLFASYPLDPTRR</sequence>
<evidence type="ECO:0000256" key="1">
    <source>
        <dbReference type="ARBA" id="ARBA00023015"/>
    </source>
</evidence>
<feature type="region of interest" description="Disordered" evidence="7">
    <location>
        <begin position="190"/>
        <end position="231"/>
    </location>
</feature>
<feature type="region of interest" description="Disordered" evidence="7">
    <location>
        <begin position="85"/>
        <end position="115"/>
    </location>
</feature>
<dbReference type="InterPro" id="IPR011598">
    <property type="entry name" value="bHLH_dom"/>
</dbReference>
<feature type="compositionally biased region" description="Low complexity" evidence="7">
    <location>
        <begin position="288"/>
        <end position="298"/>
    </location>
</feature>
<keyword evidence="4" id="KW-0804">Transcription</keyword>
<feature type="domain" description="BHLH" evidence="8">
    <location>
        <begin position="103"/>
        <end position="155"/>
    </location>
</feature>
<dbReference type="SMART" id="SM00353">
    <property type="entry name" value="HLH"/>
    <property type="match status" value="1"/>
</dbReference>
<dbReference type="STRING" id="4829.A0A168NKW3"/>
<evidence type="ECO:0000256" key="6">
    <source>
        <dbReference type="SAM" id="Coils"/>
    </source>
</evidence>
<keyword evidence="3" id="KW-0010">Activator</keyword>
<feature type="compositionally biased region" description="Polar residues" evidence="7">
    <location>
        <begin position="254"/>
        <end position="287"/>
    </location>
</feature>
<evidence type="ECO:0000256" key="7">
    <source>
        <dbReference type="SAM" id="MobiDB-lite"/>
    </source>
</evidence>
<evidence type="ECO:0000256" key="5">
    <source>
        <dbReference type="ARBA" id="ARBA00023242"/>
    </source>
</evidence>
<evidence type="ECO:0000256" key="3">
    <source>
        <dbReference type="ARBA" id="ARBA00023159"/>
    </source>
</evidence>
<dbReference type="AlphaFoldDB" id="A0A168NKW3"/>
<protein>
    <recommendedName>
        <fullName evidence="8">BHLH domain-containing protein</fullName>
    </recommendedName>
</protein>
<feature type="compositionally biased region" description="Polar residues" evidence="7">
    <location>
        <begin position="90"/>
        <end position="99"/>
    </location>
</feature>
<dbReference type="GO" id="GO:0046983">
    <property type="term" value="F:protein dimerization activity"/>
    <property type="evidence" value="ECO:0007669"/>
    <property type="project" value="InterPro"/>
</dbReference>
<dbReference type="GO" id="GO:0003700">
    <property type="term" value="F:DNA-binding transcription factor activity"/>
    <property type="evidence" value="ECO:0007669"/>
    <property type="project" value="TreeGrafter"/>
</dbReference>
<dbReference type="Proteomes" id="UP000078561">
    <property type="component" value="Unassembled WGS sequence"/>
</dbReference>
<dbReference type="EMBL" id="LT553414">
    <property type="protein sequence ID" value="SAM00736.1"/>
    <property type="molecule type" value="Genomic_DNA"/>
</dbReference>
<dbReference type="InParanoid" id="A0A168NKW3"/>
<accession>A0A168NKW3</accession>
<evidence type="ECO:0000256" key="2">
    <source>
        <dbReference type="ARBA" id="ARBA00023125"/>
    </source>
</evidence>
<evidence type="ECO:0000256" key="4">
    <source>
        <dbReference type="ARBA" id="ARBA00023163"/>
    </source>
</evidence>
<keyword evidence="6" id="KW-0175">Coiled coil</keyword>
<proteinExistence type="predicted"/>
<dbReference type="PANTHER" id="PTHR10328">
    <property type="entry name" value="PROTEIN MAX MYC-ASSOCIATED FACTOR X"/>
    <property type="match status" value="1"/>
</dbReference>
<feature type="region of interest" description="Disordered" evidence="7">
    <location>
        <begin position="334"/>
        <end position="375"/>
    </location>
</feature>
<dbReference type="Gene3D" id="4.10.280.10">
    <property type="entry name" value="Helix-loop-helix DNA-binding domain"/>
    <property type="match status" value="1"/>
</dbReference>
<dbReference type="PANTHER" id="PTHR10328:SF3">
    <property type="entry name" value="PROTEIN MAX"/>
    <property type="match status" value="1"/>
</dbReference>
<dbReference type="GO" id="GO:0003677">
    <property type="term" value="F:DNA binding"/>
    <property type="evidence" value="ECO:0007669"/>
    <property type="project" value="UniProtKB-KW"/>
</dbReference>
<dbReference type="InterPro" id="IPR036638">
    <property type="entry name" value="HLH_DNA-bd_sf"/>
</dbReference>
<gene>
    <name evidence="9" type="primary">ABSGL_06459.1 scaffold 8356</name>
</gene>
<dbReference type="PROSITE" id="PS50888">
    <property type="entry name" value="BHLH"/>
    <property type="match status" value="1"/>
</dbReference>
<reference evidence="9" key="1">
    <citation type="submission" date="2016-04" db="EMBL/GenBank/DDBJ databases">
        <authorList>
            <person name="Evans L.H."/>
            <person name="Alamgir A."/>
            <person name="Owens N."/>
            <person name="Weber N.D."/>
            <person name="Virtaneva K."/>
            <person name="Barbian K."/>
            <person name="Babar A."/>
            <person name="Rosenke K."/>
        </authorList>
    </citation>
    <scope>NUCLEOTIDE SEQUENCE [LARGE SCALE GENOMIC DNA]</scope>
    <source>
        <strain evidence="9">CBS 101.48</strain>
    </source>
</reference>
<dbReference type="GO" id="GO:0090575">
    <property type="term" value="C:RNA polymerase II transcription regulator complex"/>
    <property type="evidence" value="ECO:0007669"/>
    <property type="project" value="TreeGrafter"/>
</dbReference>
<keyword evidence="10" id="KW-1185">Reference proteome</keyword>
<dbReference type="OrthoDB" id="8964853at2759"/>
<dbReference type="SUPFAM" id="SSF47459">
    <property type="entry name" value="HLH, helix-loop-helix DNA-binding domain"/>
    <property type="match status" value="1"/>
</dbReference>
<name>A0A168NKW3_ABSGL</name>
<evidence type="ECO:0000313" key="9">
    <source>
        <dbReference type="EMBL" id="SAM00736.1"/>
    </source>
</evidence>
<keyword evidence="5" id="KW-0539">Nucleus</keyword>
<evidence type="ECO:0000259" key="8">
    <source>
        <dbReference type="PROSITE" id="PS50888"/>
    </source>
</evidence>
<feature type="compositionally biased region" description="Basic and acidic residues" evidence="7">
    <location>
        <begin position="100"/>
        <end position="115"/>
    </location>
</feature>